<dbReference type="AlphaFoldDB" id="A0A8H5CX60"/>
<feature type="compositionally biased region" description="Low complexity" evidence="1">
    <location>
        <begin position="47"/>
        <end position="64"/>
    </location>
</feature>
<name>A0A8H5CX60_9AGAR</name>
<keyword evidence="3" id="KW-1185">Reference proteome</keyword>
<protein>
    <submittedName>
        <fullName evidence="2">Uncharacterized protein</fullName>
    </submittedName>
</protein>
<proteinExistence type="predicted"/>
<evidence type="ECO:0000313" key="3">
    <source>
        <dbReference type="Proteomes" id="UP000559027"/>
    </source>
</evidence>
<dbReference type="EMBL" id="JAACJO010000016">
    <property type="protein sequence ID" value="KAF5349656.1"/>
    <property type="molecule type" value="Genomic_DNA"/>
</dbReference>
<accession>A0A8H5CX60</accession>
<evidence type="ECO:0000256" key="1">
    <source>
        <dbReference type="SAM" id="MobiDB-lite"/>
    </source>
</evidence>
<feature type="region of interest" description="Disordered" evidence="1">
    <location>
        <begin position="1"/>
        <end position="64"/>
    </location>
</feature>
<comment type="caution">
    <text evidence="2">The sequence shown here is derived from an EMBL/GenBank/DDBJ whole genome shotgun (WGS) entry which is preliminary data.</text>
</comment>
<reference evidence="2 3" key="1">
    <citation type="journal article" date="2020" name="ISME J.">
        <title>Uncovering the hidden diversity of litter-decomposition mechanisms in mushroom-forming fungi.</title>
        <authorList>
            <person name="Floudas D."/>
            <person name="Bentzer J."/>
            <person name="Ahren D."/>
            <person name="Johansson T."/>
            <person name="Persson P."/>
            <person name="Tunlid A."/>
        </authorList>
    </citation>
    <scope>NUCLEOTIDE SEQUENCE [LARGE SCALE GENOMIC DNA]</scope>
    <source>
        <strain evidence="2 3">CBS 146.42</strain>
    </source>
</reference>
<dbReference type="Proteomes" id="UP000559027">
    <property type="component" value="Unassembled WGS sequence"/>
</dbReference>
<gene>
    <name evidence="2" type="ORF">D9756_008791</name>
</gene>
<evidence type="ECO:0000313" key="2">
    <source>
        <dbReference type="EMBL" id="KAF5349656.1"/>
    </source>
</evidence>
<organism evidence="2 3">
    <name type="scientific">Leucocoprinus leucothites</name>
    <dbReference type="NCBI Taxonomy" id="201217"/>
    <lineage>
        <taxon>Eukaryota</taxon>
        <taxon>Fungi</taxon>
        <taxon>Dikarya</taxon>
        <taxon>Basidiomycota</taxon>
        <taxon>Agaricomycotina</taxon>
        <taxon>Agaricomycetes</taxon>
        <taxon>Agaricomycetidae</taxon>
        <taxon>Agaricales</taxon>
        <taxon>Agaricineae</taxon>
        <taxon>Agaricaceae</taxon>
        <taxon>Leucocoprinus</taxon>
    </lineage>
</organism>
<sequence>MNSCFPGRSPRRAPRAEPTNNTPRPRTPPPTRGGDPTTPLRAKPQYRGSPGPMMSPSQSTPSRSGNFKAYVVFRGSQVGAFSKWRDAQVSWKSYTSKRDPQLEGIIKGYDSLHDACMMFKLGSMYGLVDTENVTRPTAWPTQEIGSSMDNFRVPEIGDTDEPDVLSLMEFLSLLPGNLVNLASAKVKATPRIEDDSDYYVIIRGRYPGVVRGQISALAALGSSSKATSAQYSSRAEANEAFVSSFMSSTVIGYDDDGRIRRYYGPDD</sequence>